<dbReference type="EMBL" id="SJKC01000003">
    <property type="protein sequence ID" value="TCC36184.1"/>
    <property type="molecule type" value="Genomic_DNA"/>
</dbReference>
<feature type="chain" id="PRO_5020459795" evidence="1">
    <location>
        <begin position="30"/>
        <end position="188"/>
    </location>
</feature>
<evidence type="ECO:0000256" key="1">
    <source>
        <dbReference type="SAM" id="SignalP"/>
    </source>
</evidence>
<sequence>MLKKWTKRVTTGLVAAGLAVAAQSAPALADQQAAPDSGTTTVAASEVDGGTVDVSLTEAAPEAGAVTAACGGWRGALASYSKWKVDKSSCGWITLDSKKNPQHRRYTWRIPPGSNSRICVQARGIYYSTAKKKMVGKWTTAGCGTGGTVLVRWSGIPKKNGGYSGASGVPQVRAKVQPGFGGVAYSWK</sequence>
<gene>
    <name evidence="2" type="ORF">E0H92_26340</name>
</gene>
<evidence type="ECO:0000313" key="2">
    <source>
        <dbReference type="EMBL" id="TCC36184.1"/>
    </source>
</evidence>
<proteinExistence type="predicted"/>
<feature type="signal peptide" evidence="1">
    <location>
        <begin position="1"/>
        <end position="29"/>
    </location>
</feature>
<organism evidence="2 3">
    <name type="scientific">Kribbella speibonae</name>
    <dbReference type="NCBI Taxonomy" id="1572660"/>
    <lineage>
        <taxon>Bacteria</taxon>
        <taxon>Bacillati</taxon>
        <taxon>Actinomycetota</taxon>
        <taxon>Actinomycetes</taxon>
        <taxon>Propionibacteriales</taxon>
        <taxon>Kribbellaceae</taxon>
        <taxon>Kribbella</taxon>
    </lineage>
</organism>
<dbReference type="AlphaFoldDB" id="A0A4R0IUK6"/>
<accession>A0A4R0IUK6</accession>
<protein>
    <submittedName>
        <fullName evidence="2">Uncharacterized protein</fullName>
    </submittedName>
</protein>
<name>A0A4R0IUK6_9ACTN</name>
<evidence type="ECO:0000313" key="3">
    <source>
        <dbReference type="Proteomes" id="UP000294225"/>
    </source>
</evidence>
<dbReference type="RefSeq" id="WP_131498028.1">
    <property type="nucleotide sequence ID" value="NZ_SJKC01000003.1"/>
</dbReference>
<keyword evidence="1" id="KW-0732">Signal</keyword>
<dbReference type="Proteomes" id="UP000294225">
    <property type="component" value="Unassembled WGS sequence"/>
</dbReference>
<comment type="caution">
    <text evidence="2">The sequence shown here is derived from an EMBL/GenBank/DDBJ whole genome shotgun (WGS) entry which is preliminary data.</text>
</comment>
<reference evidence="2 3" key="1">
    <citation type="submission" date="2019-02" db="EMBL/GenBank/DDBJ databases">
        <title>Kribbella capetownensis sp. nov. and Kribbella speibonae sp. nov., isolated from soil.</title>
        <authorList>
            <person name="Curtis S.M."/>
            <person name="Norton I."/>
            <person name="Everest G.J."/>
            <person name="Meyers P.R."/>
        </authorList>
    </citation>
    <scope>NUCLEOTIDE SEQUENCE [LARGE SCALE GENOMIC DNA]</scope>
    <source>
        <strain evidence="2 3">YM55</strain>
    </source>
</reference>